<evidence type="ECO:0000313" key="2">
    <source>
        <dbReference type="EMBL" id="ABV95237.1"/>
    </source>
</evidence>
<dbReference type="Gene3D" id="3.40.50.1820">
    <property type="entry name" value="alpha/beta hydrolase"/>
    <property type="match status" value="1"/>
</dbReference>
<dbReference type="OrthoDB" id="9804723at2"/>
<name>A8LPZ7_DINSH</name>
<dbReference type="EMBL" id="CP000830">
    <property type="protein sequence ID" value="ABV95237.1"/>
    <property type="molecule type" value="Genomic_DNA"/>
</dbReference>
<accession>A8LPZ7</accession>
<reference evidence="3" key="1">
    <citation type="journal article" date="2010" name="ISME J.">
        <title>The complete genome sequence of the algal symbiont Dinoroseobacter shibae: a hitchhiker's guide to life in the sea.</title>
        <authorList>
            <person name="Wagner-Dobler I."/>
            <person name="Ballhausen B."/>
            <person name="Berger M."/>
            <person name="Brinkhoff T."/>
            <person name="Buchholz I."/>
            <person name="Bunk B."/>
            <person name="Cypionka H."/>
            <person name="Daniel R."/>
            <person name="Drepper T."/>
            <person name="Gerdts G."/>
            <person name="Hahnke S."/>
            <person name="Han C."/>
            <person name="Jahn D."/>
            <person name="Kalhoefer D."/>
            <person name="Kiss H."/>
            <person name="Klenk H.P."/>
            <person name="Kyrpides N."/>
            <person name="Liebl W."/>
            <person name="Liesegang H."/>
            <person name="Meincke L."/>
            <person name="Pati A."/>
            <person name="Petersen J."/>
            <person name="Piekarski T."/>
            <person name="Pommerenke C."/>
            <person name="Pradella S."/>
            <person name="Pukall R."/>
            <person name="Rabus R."/>
            <person name="Stackebrandt E."/>
            <person name="Thole S."/>
            <person name="Thompson L."/>
            <person name="Tielen P."/>
            <person name="Tomasch J."/>
            <person name="von Jan M."/>
            <person name="Wanphrut N."/>
            <person name="Wichels A."/>
            <person name="Zech H."/>
            <person name="Simon M."/>
        </authorList>
    </citation>
    <scope>NUCLEOTIDE SEQUENCE [LARGE SCALE GENOMIC DNA]</scope>
    <source>
        <strain evidence="3">DSM 16493 / NCIMB 14021 / DFL 12</strain>
    </source>
</reference>
<protein>
    <submittedName>
        <fullName evidence="2">Magnesium-chelatase 30 kDa subunit</fullName>
        <ecNumber evidence="2">6.6.1.1</ecNumber>
    </submittedName>
</protein>
<dbReference type="ESTHER" id="dinsh-a8lpz7">
    <property type="family name" value="Mg-chelatase_BchO"/>
</dbReference>
<dbReference type="PANTHER" id="PTHR46438">
    <property type="entry name" value="ALPHA/BETA-HYDROLASES SUPERFAMILY PROTEIN"/>
    <property type="match status" value="1"/>
</dbReference>
<dbReference type="InterPro" id="IPR017497">
    <property type="entry name" value="BchO"/>
</dbReference>
<dbReference type="GO" id="GO:0016851">
    <property type="term" value="F:magnesium chelatase activity"/>
    <property type="evidence" value="ECO:0007669"/>
    <property type="project" value="UniProtKB-EC"/>
</dbReference>
<dbReference type="EC" id="6.6.1.1" evidence="2"/>
<dbReference type="eggNOG" id="COG2267">
    <property type="taxonomic scope" value="Bacteria"/>
</dbReference>
<dbReference type="KEGG" id="dsh:Dshi_3504"/>
<dbReference type="SUPFAM" id="SSF53474">
    <property type="entry name" value="alpha/beta-Hydrolases"/>
    <property type="match status" value="1"/>
</dbReference>
<feature type="domain" description="AB hydrolase-1" evidence="1">
    <location>
        <begin position="39"/>
        <end position="275"/>
    </location>
</feature>
<dbReference type="HOGENOM" id="CLU_020336_13_2_5"/>
<dbReference type="RefSeq" id="WP_012180160.1">
    <property type="nucleotide sequence ID" value="NC_009952.1"/>
</dbReference>
<dbReference type="NCBIfam" id="TIGR03056">
    <property type="entry name" value="bchO_mg_che_rel"/>
    <property type="match status" value="1"/>
</dbReference>
<dbReference type="PRINTS" id="PR00111">
    <property type="entry name" value="ABHYDROLASE"/>
</dbReference>
<organism evidence="2 3">
    <name type="scientific">Dinoroseobacter shibae (strain DSM 16493 / NCIMB 14021 / DFL 12)</name>
    <dbReference type="NCBI Taxonomy" id="398580"/>
    <lineage>
        <taxon>Bacteria</taxon>
        <taxon>Pseudomonadati</taxon>
        <taxon>Pseudomonadota</taxon>
        <taxon>Alphaproteobacteria</taxon>
        <taxon>Rhodobacterales</taxon>
        <taxon>Roseobacteraceae</taxon>
        <taxon>Dinoroseobacter</taxon>
    </lineage>
</organism>
<keyword evidence="3" id="KW-1185">Reference proteome</keyword>
<dbReference type="InterPro" id="IPR029058">
    <property type="entry name" value="AB_hydrolase_fold"/>
</dbReference>
<keyword evidence="2" id="KW-0436">Ligase</keyword>
<evidence type="ECO:0000313" key="3">
    <source>
        <dbReference type="Proteomes" id="UP000006833"/>
    </source>
</evidence>
<dbReference type="Proteomes" id="UP000006833">
    <property type="component" value="Chromosome"/>
</dbReference>
<dbReference type="InterPro" id="IPR000073">
    <property type="entry name" value="AB_hydrolase_1"/>
</dbReference>
<evidence type="ECO:0000259" key="1">
    <source>
        <dbReference type="Pfam" id="PF00561"/>
    </source>
</evidence>
<dbReference type="Pfam" id="PF00561">
    <property type="entry name" value="Abhydrolase_1"/>
    <property type="match status" value="1"/>
</dbReference>
<dbReference type="STRING" id="398580.Dshi_3504"/>
<dbReference type="PANTHER" id="PTHR46438:SF11">
    <property type="entry name" value="LIPASE-RELATED"/>
    <property type="match status" value="1"/>
</dbReference>
<proteinExistence type="predicted"/>
<sequence>MNWNLEKAHWPHAWASRFLRVSPHQWHVQVMGPDKGQAPTLLLLHGAGASLHSFADLMDRLAPRFRLVAVDLPGHGFTTKGSSMRSSLDAVAEDLTKLLVKQDLLPDAIIGHSAGAAVGLELTTRLPTPPRGLVALNGAFAEFDGVAGWLFPMLAKMLALNPFTALVFANTTTPRSVRQLIEATGSELTEAQLGLYFRLVRDRAHVSGALAMMSRWDLRPLNRKMPNIDTPALLLTGARDKAVAPQVSIDAARKLPNATTRTLPALGHLMHEERPDLIAAEIEGFLAGLDLHPARSQTSRSA</sequence>
<gene>
    <name evidence="2" type="primary">bchO</name>
    <name evidence="2" type="ordered locus">Dshi_3504</name>
</gene>
<dbReference type="AlphaFoldDB" id="A8LPZ7"/>